<reference evidence="2" key="1">
    <citation type="journal article" date="2014" name="Proc. Natl. Acad. Sci. U.S.A.">
        <title>Extensive sampling of basidiomycete genomes demonstrates inadequacy of the white-rot/brown-rot paradigm for wood decay fungi.</title>
        <authorList>
            <person name="Riley R."/>
            <person name="Salamov A.A."/>
            <person name="Brown D.W."/>
            <person name="Nagy L.G."/>
            <person name="Floudas D."/>
            <person name="Held B.W."/>
            <person name="Levasseur A."/>
            <person name="Lombard V."/>
            <person name="Morin E."/>
            <person name="Otillar R."/>
            <person name="Lindquist E.A."/>
            <person name="Sun H."/>
            <person name="LaButti K.M."/>
            <person name="Schmutz J."/>
            <person name="Jabbour D."/>
            <person name="Luo H."/>
            <person name="Baker S.E."/>
            <person name="Pisabarro A.G."/>
            <person name="Walton J.D."/>
            <person name="Blanchette R.A."/>
            <person name="Henrissat B."/>
            <person name="Martin F."/>
            <person name="Cullen D."/>
            <person name="Hibbett D.S."/>
            <person name="Grigoriev I.V."/>
        </authorList>
    </citation>
    <scope>NUCLEOTIDE SEQUENCE [LARGE SCALE GENOMIC DNA]</scope>
    <source>
        <strain evidence="2">FD-172 SS1</strain>
    </source>
</reference>
<accession>A0A067MIA0</accession>
<keyword evidence="2" id="KW-1185">Reference proteome</keyword>
<dbReference type="OrthoDB" id="3050260at2759"/>
<dbReference type="EMBL" id="KL198033">
    <property type="protein sequence ID" value="KDQ15264.1"/>
    <property type="molecule type" value="Genomic_DNA"/>
</dbReference>
<evidence type="ECO:0000313" key="2">
    <source>
        <dbReference type="Proteomes" id="UP000027195"/>
    </source>
</evidence>
<organism evidence="1 2">
    <name type="scientific">Botryobasidium botryosum (strain FD-172 SS1)</name>
    <dbReference type="NCBI Taxonomy" id="930990"/>
    <lineage>
        <taxon>Eukaryota</taxon>
        <taxon>Fungi</taxon>
        <taxon>Dikarya</taxon>
        <taxon>Basidiomycota</taxon>
        <taxon>Agaricomycotina</taxon>
        <taxon>Agaricomycetes</taxon>
        <taxon>Cantharellales</taxon>
        <taxon>Botryobasidiaceae</taxon>
        <taxon>Botryobasidium</taxon>
    </lineage>
</organism>
<feature type="non-terminal residue" evidence="1">
    <location>
        <position position="1"/>
    </location>
</feature>
<feature type="non-terminal residue" evidence="1">
    <location>
        <position position="116"/>
    </location>
</feature>
<dbReference type="AlphaFoldDB" id="A0A067MIA0"/>
<dbReference type="Proteomes" id="UP000027195">
    <property type="component" value="Unassembled WGS sequence"/>
</dbReference>
<sequence>NKYYHLAGECEVYQIALILCPDKKLSWFADNNRSTDEIESARETVTRRFNNSYNNSQTGPPALAAPKRVQSKYLEDLPSEIPQDDDTMVAYLNEPPLSKKIIDEAGGYLAYWERAR</sequence>
<protein>
    <submittedName>
        <fullName evidence="1">Uncharacterized protein</fullName>
    </submittedName>
</protein>
<gene>
    <name evidence="1" type="ORF">BOTBODRAFT_92273</name>
</gene>
<name>A0A067MIA0_BOTB1</name>
<dbReference type="HOGENOM" id="CLU_140103_0_0_1"/>
<proteinExistence type="predicted"/>
<evidence type="ECO:0000313" key="1">
    <source>
        <dbReference type="EMBL" id="KDQ15264.1"/>
    </source>
</evidence>
<dbReference type="InParanoid" id="A0A067MIA0"/>